<dbReference type="Pfam" id="PF00010">
    <property type="entry name" value="HLH"/>
    <property type="match status" value="1"/>
</dbReference>
<feature type="region of interest" description="Disordered" evidence="5">
    <location>
        <begin position="185"/>
        <end position="276"/>
    </location>
</feature>
<organism evidence="7 8">
    <name type="scientific">Paspalum notatum var. saurae</name>
    <dbReference type="NCBI Taxonomy" id="547442"/>
    <lineage>
        <taxon>Eukaryota</taxon>
        <taxon>Viridiplantae</taxon>
        <taxon>Streptophyta</taxon>
        <taxon>Embryophyta</taxon>
        <taxon>Tracheophyta</taxon>
        <taxon>Spermatophyta</taxon>
        <taxon>Magnoliopsida</taxon>
        <taxon>Liliopsida</taxon>
        <taxon>Poales</taxon>
        <taxon>Poaceae</taxon>
        <taxon>PACMAD clade</taxon>
        <taxon>Panicoideae</taxon>
        <taxon>Andropogonodae</taxon>
        <taxon>Paspaleae</taxon>
        <taxon>Paspalinae</taxon>
        <taxon>Paspalum</taxon>
    </lineage>
</organism>
<keyword evidence="3" id="KW-0804">Transcription</keyword>
<dbReference type="InterPro" id="IPR044658">
    <property type="entry name" value="bHLH92/bHLH041-like"/>
</dbReference>
<dbReference type="Pfam" id="PF23132">
    <property type="entry name" value="DUF7049"/>
    <property type="match status" value="1"/>
</dbReference>
<dbReference type="PROSITE" id="PS50888">
    <property type="entry name" value="BHLH"/>
    <property type="match status" value="1"/>
</dbReference>
<dbReference type="SUPFAM" id="SSF47459">
    <property type="entry name" value="HLH, helix-loop-helix DNA-binding domain"/>
    <property type="match status" value="1"/>
</dbReference>
<feature type="coiled-coil region" evidence="4">
    <location>
        <begin position="302"/>
        <end position="329"/>
    </location>
</feature>
<dbReference type="InterPro" id="IPR011598">
    <property type="entry name" value="bHLH_dom"/>
</dbReference>
<proteinExistence type="inferred from homology"/>
<keyword evidence="8" id="KW-1185">Reference proteome</keyword>
<comment type="similarity">
    <text evidence="1">Belongs to the bHLH protein family.</text>
</comment>
<gene>
    <name evidence="7" type="ORF">U9M48_018692</name>
</gene>
<dbReference type="AlphaFoldDB" id="A0AAQ3WQS1"/>
<evidence type="ECO:0000256" key="2">
    <source>
        <dbReference type="ARBA" id="ARBA00023015"/>
    </source>
</evidence>
<dbReference type="InterPro" id="IPR036638">
    <property type="entry name" value="HLH_DNA-bd_sf"/>
</dbReference>
<accession>A0AAQ3WQS1</accession>
<evidence type="ECO:0000256" key="4">
    <source>
        <dbReference type="SAM" id="Coils"/>
    </source>
</evidence>
<evidence type="ECO:0000313" key="7">
    <source>
        <dbReference type="EMBL" id="WVZ69981.1"/>
    </source>
</evidence>
<evidence type="ECO:0000256" key="5">
    <source>
        <dbReference type="SAM" id="MobiDB-lite"/>
    </source>
</evidence>
<dbReference type="SMART" id="SM00353">
    <property type="entry name" value="HLH"/>
    <property type="match status" value="1"/>
</dbReference>
<protein>
    <recommendedName>
        <fullName evidence="6">BHLH domain-containing protein</fullName>
    </recommendedName>
</protein>
<feature type="region of interest" description="Disordered" evidence="5">
    <location>
        <begin position="141"/>
        <end position="169"/>
    </location>
</feature>
<evidence type="ECO:0000313" key="8">
    <source>
        <dbReference type="Proteomes" id="UP001341281"/>
    </source>
</evidence>
<dbReference type="PANTHER" id="PTHR46665">
    <property type="entry name" value="TRANSCRIPTION FACTOR BHLH041-RELATED-RELATED"/>
    <property type="match status" value="1"/>
</dbReference>
<sequence>MDELWCGLDLQAADIAGLPPAPDGPFWPALTDCAATFLAGDTACFGVADIDDLAASAAAGNGDGGKQLQDDGMMDTSGFFAAAENGDHQHHHLMMQQQEQYSSSSLSSKRSLSIDSGGSSSALFPLDDALAAAAATATATPGVFSPSQSHSLPAAPQAQDHPFARRDDDDDDEAAIMRAMMAVISSASPSSSESSSPALSQRAATTTTAQAAAHQPRHRVHVGSRGFAVAPDRTTTQQQQQQQQQHDDAKAAAAAAGSTNNNSSQVYHMMSERKRREKLNDSFHTLRSLLPPCSKKDKTTVLMSAASHLKALEAEVSDLELKNSKLEKYVPGEDGAQQPHHHHHRRAKVHIARAAASGEQLQVSLTVMVMVECDIVELVLHVLERLRWMAGVSVLSVDADTYSPQAVLKALANIKLHIVDGDCWDEALFHEAMTKAVHDATSSPSSASCAAPAPLVAAA</sequence>
<name>A0AAQ3WQS1_PASNO</name>
<evidence type="ECO:0000256" key="1">
    <source>
        <dbReference type="ARBA" id="ARBA00005510"/>
    </source>
</evidence>
<keyword evidence="4" id="KW-0175">Coiled coil</keyword>
<dbReference type="EMBL" id="CP144748">
    <property type="protein sequence ID" value="WVZ69981.1"/>
    <property type="molecule type" value="Genomic_DNA"/>
</dbReference>
<dbReference type="Proteomes" id="UP001341281">
    <property type="component" value="Chromosome 04"/>
</dbReference>
<feature type="domain" description="BHLH" evidence="6">
    <location>
        <begin position="263"/>
        <end position="312"/>
    </location>
</feature>
<dbReference type="Gene3D" id="4.10.280.10">
    <property type="entry name" value="Helix-loop-helix DNA-binding domain"/>
    <property type="match status" value="1"/>
</dbReference>
<reference evidence="7 8" key="1">
    <citation type="submission" date="2024-02" db="EMBL/GenBank/DDBJ databases">
        <title>High-quality chromosome-scale genome assembly of Pensacola bahiagrass (Paspalum notatum Flugge var. saurae).</title>
        <authorList>
            <person name="Vega J.M."/>
            <person name="Podio M."/>
            <person name="Orjuela J."/>
            <person name="Siena L.A."/>
            <person name="Pessino S.C."/>
            <person name="Combes M.C."/>
            <person name="Mariac C."/>
            <person name="Albertini E."/>
            <person name="Pupilli F."/>
            <person name="Ortiz J.P.A."/>
            <person name="Leblanc O."/>
        </authorList>
    </citation>
    <scope>NUCLEOTIDE SEQUENCE [LARGE SCALE GENOMIC DNA]</scope>
    <source>
        <strain evidence="7">R1</strain>
        <tissue evidence="7">Leaf</tissue>
    </source>
</reference>
<keyword evidence="2" id="KW-0805">Transcription regulation</keyword>
<dbReference type="GO" id="GO:0046983">
    <property type="term" value="F:protein dimerization activity"/>
    <property type="evidence" value="ECO:0007669"/>
    <property type="project" value="InterPro"/>
</dbReference>
<evidence type="ECO:0000256" key="3">
    <source>
        <dbReference type="ARBA" id="ARBA00023163"/>
    </source>
</evidence>
<dbReference type="PANTHER" id="PTHR46665:SF4">
    <property type="entry name" value="BASIC HELIX-LOOP-HELIX (BHLH) FAMILY PROTEIN-LIKE"/>
    <property type="match status" value="1"/>
</dbReference>
<dbReference type="InterPro" id="IPR055477">
    <property type="entry name" value="DUF7049"/>
</dbReference>
<evidence type="ECO:0000259" key="6">
    <source>
        <dbReference type="PROSITE" id="PS50888"/>
    </source>
</evidence>
<feature type="compositionally biased region" description="Low complexity" evidence="5">
    <location>
        <begin position="185"/>
        <end position="213"/>
    </location>
</feature>
<feature type="compositionally biased region" description="Polar residues" evidence="5">
    <location>
        <begin position="257"/>
        <end position="266"/>
    </location>
</feature>